<organism evidence="1 2">
    <name type="scientific">Irpex rosettiformis</name>
    <dbReference type="NCBI Taxonomy" id="378272"/>
    <lineage>
        <taxon>Eukaryota</taxon>
        <taxon>Fungi</taxon>
        <taxon>Dikarya</taxon>
        <taxon>Basidiomycota</taxon>
        <taxon>Agaricomycotina</taxon>
        <taxon>Agaricomycetes</taxon>
        <taxon>Polyporales</taxon>
        <taxon>Irpicaceae</taxon>
        <taxon>Irpex</taxon>
    </lineage>
</organism>
<evidence type="ECO:0000313" key="2">
    <source>
        <dbReference type="Proteomes" id="UP001055072"/>
    </source>
</evidence>
<evidence type="ECO:0000313" key="1">
    <source>
        <dbReference type="EMBL" id="KAI0091560.1"/>
    </source>
</evidence>
<name>A0ACB8UBC1_9APHY</name>
<reference evidence="1" key="1">
    <citation type="journal article" date="2021" name="Environ. Microbiol.">
        <title>Gene family expansions and transcriptome signatures uncover fungal adaptations to wood decay.</title>
        <authorList>
            <person name="Hage H."/>
            <person name="Miyauchi S."/>
            <person name="Viragh M."/>
            <person name="Drula E."/>
            <person name="Min B."/>
            <person name="Chaduli D."/>
            <person name="Navarro D."/>
            <person name="Favel A."/>
            <person name="Norest M."/>
            <person name="Lesage-Meessen L."/>
            <person name="Balint B."/>
            <person name="Merenyi Z."/>
            <person name="de Eugenio L."/>
            <person name="Morin E."/>
            <person name="Martinez A.T."/>
            <person name="Baldrian P."/>
            <person name="Stursova M."/>
            <person name="Martinez M.J."/>
            <person name="Novotny C."/>
            <person name="Magnuson J.K."/>
            <person name="Spatafora J.W."/>
            <person name="Maurice S."/>
            <person name="Pangilinan J."/>
            <person name="Andreopoulos W."/>
            <person name="LaButti K."/>
            <person name="Hundley H."/>
            <person name="Na H."/>
            <person name="Kuo A."/>
            <person name="Barry K."/>
            <person name="Lipzen A."/>
            <person name="Henrissat B."/>
            <person name="Riley R."/>
            <person name="Ahrendt S."/>
            <person name="Nagy L.G."/>
            <person name="Grigoriev I.V."/>
            <person name="Martin F."/>
            <person name="Rosso M.N."/>
        </authorList>
    </citation>
    <scope>NUCLEOTIDE SEQUENCE</scope>
    <source>
        <strain evidence="1">CBS 384.51</strain>
    </source>
</reference>
<accession>A0ACB8UBC1</accession>
<dbReference type="EMBL" id="MU274905">
    <property type="protein sequence ID" value="KAI0091560.1"/>
    <property type="molecule type" value="Genomic_DNA"/>
</dbReference>
<keyword evidence="2" id="KW-1185">Reference proteome</keyword>
<protein>
    <submittedName>
        <fullName evidence="1">Uncharacterized protein</fullName>
    </submittedName>
</protein>
<gene>
    <name evidence="1" type="ORF">BDY19DRAFT_931103</name>
</gene>
<comment type="caution">
    <text evidence="1">The sequence shown here is derived from an EMBL/GenBank/DDBJ whole genome shotgun (WGS) entry which is preliminary data.</text>
</comment>
<dbReference type="Proteomes" id="UP001055072">
    <property type="component" value="Unassembled WGS sequence"/>
</dbReference>
<proteinExistence type="predicted"/>
<sequence>MSSSRTIEDTYETQNDERLNDLHSKLRTLRGVTTDIHDDVERQNFSLDDTRNTFASFGDSLSQSARRASQAFGLGQGGIKQWRLIGYCVIGFLGLWLTLRILWAWWPSSPPRQATP</sequence>